<dbReference type="Pfam" id="PF05970">
    <property type="entry name" value="PIF1"/>
    <property type="match status" value="1"/>
</dbReference>
<comment type="similarity">
    <text evidence="1">Belongs to the helicase family.</text>
</comment>
<dbReference type="Gene3D" id="3.40.50.300">
    <property type="entry name" value="P-loop containing nucleotide triphosphate hydrolases"/>
    <property type="match status" value="2"/>
</dbReference>
<dbReference type="SUPFAM" id="SSF52540">
    <property type="entry name" value="P-loop containing nucleoside triphosphate hydrolases"/>
    <property type="match status" value="2"/>
</dbReference>
<keyword evidence="1" id="KW-0067">ATP-binding</keyword>
<evidence type="ECO:0000259" key="4">
    <source>
        <dbReference type="Pfam" id="PF14214"/>
    </source>
</evidence>
<keyword evidence="6" id="KW-1185">Reference proteome</keyword>
<feature type="compositionally biased region" description="Basic residues" evidence="2">
    <location>
        <begin position="408"/>
        <end position="424"/>
    </location>
</feature>
<keyword evidence="1" id="KW-0227">DNA damage</keyword>
<evidence type="ECO:0000259" key="5">
    <source>
        <dbReference type="Pfam" id="PF21530"/>
    </source>
</evidence>
<evidence type="ECO:0000256" key="2">
    <source>
        <dbReference type="SAM" id="MobiDB-lite"/>
    </source>
</evidence>
<reference evidence="7" key="2">
    <citation type="submission" date="2025-08" db="UniProtKB">
        <authorList>
            <consortium name="RefSeq"/>
        </authorList>
    </citation>
    <scope>IDENTIFICATION</scope>
    <source>
        <tissue evidence="7">Leaves</tissue>
    </source>
</reference>
<organism evidence="6 7">
    <name type="scientific">Coffea arabica</name>
    <name type="common">Arabian coffee</name>
    <dbReference type="NCBI Taxonomy" id="13443"/>
    <lineage>
        <taxon>Eukaryota</taxon>
        <taxon>Viridiplantae</taxon>
        <taxon>Streptophyta</taxon>
        <taxon>Embryophyta</taxon>
        <taxon>Tracheophyta</taxon>
        <taxon>Spermatophyta</taxon>
        <taxon>Magnoliopsida</taxon>
        <taxon>eudicotyledons</taxon>
        <taxon>Gunneridae</taxon>
        <taxon>Pentapetalae</taxon>
        <taxon>asterids</taxon>
        <taxon>lamiids</taxon>
        <taxon>Gentianales</taxon>
        <taxon>Rubiaceae</taxon>
        <taxon>Ixoroideae</taxon>
        <taxon>Gardenieae complex</taxon>
        <taxon>Bertiereae - Coffeeae clade</taxon>
        <taxon>Coffeeae</taxon>
        <taxon>Coffea</taxon>
    </lineage>
</organism>
<feature type="domain" description="Helitron helicase-like" evidence="4">
    <location>
        <begin position="738"/>
        <end position="919"/>
    </location>
</feature>
<keyword evidence="1" id="KW-0234">DNA repair</keyword>
<dbReference type="InterPro" id="IPR049163">
    <property type="entry name" value="Pif1-like_2B_dom"/>
</dbReference>
<gene>
    <name evidence="7" type="primary">LOC113724069</name>
</gene>
<dbReference type="GO" id="GO:0043139">
    <property type="term" value="F:5'-3' DNA helicase activity"/>
    <property type="evidence" value="ECO:0007669"/>
    <property type="project" value="UniProtKB-EC"/>
</dbReference>
<dbReference type="GO" id="GO:0006281">
    <property type="term" value="P:DNA repair"/>
    <property type="evidence" value="ECO:0007669"/>
    <property type="project" value="UniProtKB-KW"/>
</dbReference>
<sequence length="1796" mass="204795">MGRSSTRRKRYAEMPDIEKNDLLRRRREARAVKKKEKSFPSRIRKVPLGYVETGVSFPETLAVPCDSGNQPLMHGQMLETGGFKDGHDSTDVIAEALQYMSSHESASGCLHGHSTSPTREMHSSPATGILGGTRSSLLSSPRIDPSVLLFCTSKKIKLIFRPAEHPLAGTPNLRSCPPTPLHGKRKILGSHSLTTTPELHLFNKKNRRSASVSVIDDLTDSLKTPYCDKELLPMNTLFENVVQYCPFTGFSMNSDKLSSPLRECQSSGKKTAYSEPLVLPHQTSSFPLLYAGARHRFCTDKQVLPDNELFENIVKFSPLPDSYNDFERNQSALNDVHRELYLQNETPISEKHSSAPASTSQVTEIPSVRARTSNKSAKKTRVQGKKGHHRSSSALLSKDQPSGQNHGSHGRVRKQAPARPRRGRQQGLFQLDEIPHEATTLPNVPNCEHCGAKTFYLEPPSFCCSGGEISLVIPAMPYDLKRLFIGNDEESTHFRNNVRTYNNNLGFTSFAARYDPELTKNTKGVYTFRIQGQVYHFLNGLTQSTDKPSGIQFYFFDTDEELAKRTGNSEKLREGTLKLLMRILLNNPYAKFFKSLRDIPNLDSYRIVLNCYPGLDQRVYNLPSTSQVAAIWTEDENETVDRSAHIQVYTHSHTSHRINHCYGCYDPLQYPILFPRGECGWHHGIKRLYKRKRNVDCCEGDSNVDPSSVSDPSHLIDLERRAVDRGKREGDTVSAREYYCYRFQIRDDDESMLLHCLRLLQQFSVDSYVKIETSRLDFHRHQQNVIRSEILQGVLDSVSIGQSEGSKVGRKIVLPSSFIGGPRDMRRRYLDAMALVQKYGKPDLFLTMTCNPAWKEIQDNLKYHEKPQDRPDLLARVFRAKFEMLKSEILNKQIFGEVAACVHVIEFQKRGFPHAHLLLILKPQSKLLNPESYDRVVCAELPDRARYPHLYNLVVKHMIHGPCGTMDKTCPCMRDGTCKSHYPKDFCPHTIHAEDGYPHYRRRDDGRKIRVRRFTLDNRWVVPYNPYLLALFDCHINVEICSTIKLVKYLYKYVFKGHDQASFKIVTDGGPPDIDEINEFQKGRYISAPEAFWRIYEFHLNEMTPSVYTLQVHLPNQQFVSFDKNSDLLLLLAKADFSKTMLTEFFKMNATNAVAENLKCFYRDFPQHFVWTPKYKHWTERKRRKVIGRLVSVSPTEGERYYLRLLLTHVLGPTSFDDLLTVNGKKMNSFRDAAFALGLLHSDSYIEETLEEAVAFQMPSSLRLLFATLLVYCSPTNPKVLWDKFEPDFSRDYERQQQYHPCSPEEIRGLVLTDINRLLGQMGKNLTDYQLVPRELMSTYTTCLTKEVEYERNISILPEDILLASKLNSEQKYAYDLILEACFSSRGHSFFIDGPGGTGKTFLYRSLLATLRSQGHIAIAVATSGIAASILPGGRTAHSRFKILLDFSKSKTCQLSKQGSAAKLLSESKLILWDEASMARRETIEAFNDLLSDIMESSLPFGGKVVVFGGDFRQTLPVIEQSTKEVLLQSCLLNSPIWPELHKLKLSENMRAILDPQFSEFLLISYVFPDLTLYSRDPYSMICRCILTPKNSSVDELNDILIRRFPGKLYTYTSTDRTVDQRHQGDYEDFLKSQNPKGLPPHKLMLKENCPIILMRNLNPLEGLCNGTRLICRELGHHTISAEIVFGQHQGKIILIPKMPLQTPDNERNGVAFVRTQFPVRLCFALTINKSQGQTLDYVGIYLREPIFSHGQLYVALSRARTSSALKILIVPGTFEGTKIDCKTRNVVFNEVFQFS</sequence>
<dbReference type="PANTHER" id="PTHR10492">
    <property type="match status" value="1"/>
</dbReference>
<proteinExistence type="inferred from homology"/>
<dbReference type="Proteomes" id="UP001652660">
    <property type="component" value="Chromosome 2c"/>
</dbReference>
<feature type="compositionally biased region" description="Polar residues" evidence="2">
    <location>
        <begin position="355"/>
        <end position="375"/>
    </location>
</feature>
<feature type="domain" description="DNA helicase Pif1-like 2B" evidence="5">
    <location>
        <begin position="1629"/>
        <end position="1674"/>
    </location>
</feature>
<keyword evidence="1" id="KW-0233">DNA recombination</keyword>
<dbReference type="GO" id="GO:0000723">
    <property type="term" value="P:telomere maintenance"/>
    <property type="evidence" value="ECO:0007669"/>
    <property type="project" value="InterPro"/>
</dbReference>
<evidence type="ECO:0000313" key="7">
    <source>
        <dbReference type="RefSeq" id="XP_027102813.2"/>
    </source>
</evidence>
<dbReference type="Pfam" id="PF14214">
    <property type="entry name" value="Helitron_like_N"/>
    <property type="match status" value="1"/>
</dbReference>
<dbReference type="RefSeq" id="XP_027102813.2">
    <property type="nucleotide sequence ID" value="XM_027247012.2"/>
</dbReference>
<dbReference type="PANTHER" id="PTHR10492:SF100">
    <property type="entry name" value="ATP-DEPENDENT DNA HELICASE"/>
    <property type="match status" value="1"/>
</dbReference>
<dbReference type="GeneID" id="113724069"/>
<feature type="region of interest" description="Disordered" evidence="2">
    <location>
        <begin position="347"/>
        <end position="424"/>
    </location>
</feature>
<comment type="catalytic activity">
    <reaction evidence="1">
        <text>ATP + H2O = ADP + phosphate + H(+)</text>
        <dbReference type="Rhea" id="RHEA:13065"/>
        <dbReference type="ChEBI" id="CHEBI:15377"/>
        <dbReference type="ChEBI" id="CHEBI:15378"/>
        <dbReference type="ChEBI" id="CHEBI:30616"/>
        <dbReference type="ChEBI" id="CHEBI:43474"/>
        <dbReference type="ChEBI" id="CHEBI:456216"/>
        <dbReference type="EC" id="5.6.2.3"/>
    </reaction>
</comment>
<dbReference type="InterPro" id="IPR010285">
    <property type="entry name" value="DNA_helicase_pif1-like_DEAD"/>
</dbReference>
<dbReference type="GO" id="GO:0006310">
    <property type="term" value="P:DNA recombination"/>
    <property type="evidence" value="ECO:0007669"/>
    <property type="project" value="UniProtKB-KW"/>
</dbReference>
<dbReference type="CDD" id="cd18809">
    <property type="entry name" value="SF1_C_RecD"/>
    <property type="match status" value="1"/>
</dbReference>
<keyword evidence="1" id="KW-0547">Nucleotide-binding</keyword>
<keyword evidence="1" id="KW-0378">Hydrolase</keyword>
<dbReference type="GO" id="GO:0016787">
    <property type="term" value="F:hydrolase activity"/>
    <property type="evidence" value="ECO:0007669"/>
    <property type="project" value="UniProtKB-KW"/>
</dbReference>
<feature type="compositionally biased region" description="Polar residues" evidence="2">
    <location>
        <begin position="392"/>
        <end position="407"/>
    </location>
</feature>
<feature type="compositionally biased region" description="Basic residues" evidence="2">
    <location>
        <begin position="376"/>
        <end position="391"/>
    </location>
</feature>
<dbReference type="GO" id="GO:0005524">
    <property type="term" value="F:ATP binding"/>
    <property type="evidence" value="ECO:0007669"/>
    <property type="project" value="UniProtKB-KW"/>
</dbReference>
<keyword evidence="1" id="KW-0347">Helicase</keyword>
<name>A0A6P6VIL4_COFAR</name>
<dbReference type="InterPro" id="IPR027417">
    <property type="entry name" value="P-loop_NTPase"/>
</dbReference>
<dbReference type="InterPro" id="IPR025476">
    <property type="entry name" value="Helitron_helicase-like"/>
</dbReference>
<comment type="cofactor">
    <cofactor evidence="1">
        <name>Mg(2+)</name>
        <dbReference type="ChEBI" id="CHEBI:18420"/>
    </cofactor>
</comment>
<evidence type="ECO:0000259" key="3">
    <source>
        <dbReference type="Pfam" id="PF05970"/>
    </source>
</evidence>
<dbReference type="Pfam" id="PF21530">
    <property type="entry name" value="Pif1_2B_dom"/>
    <property type="match status" value="1"/>
</dbReference>
<feature type="domain" description="DNA helicase Pif1-like DEAD-box helicase" evidence="3">
    <location>
        <begin position="1366"/>
        <end position="1552"/>
    </location>
</feature>
<accession>A0A6P6VIL4</accession>
<evidence type="ECO:0000256" key="1">
    <source>
        <dbReference type="RuleBase" id="RU363044"/>
    </source>
</evidence>
<reference evidence="6" key="1">
    <citation type="journal article" date="2025" name="Foods">
        <title>Unveiling the Microbial Signatures of Arabica Coffee Cherries: Insights into Ripeness Specific Diversity, Functional Traits, and Implications for Quality and Safety.</title>
        <authorList>
            <consortium name="RefSeq"/>
            <person name="Tenea G.N."/>
            <person name="Cifuentes V."/>
            <person name="Reyes P."/>
            <person name="Cevallos-Vallejos M."/>
        </authorList>
    </citation>
    <scope>NUCLEOTIDE SEQUENCE [LARGE SCALE GENOMIC DNA]</scope>
</reference>
<protein>
    <recommendedName>
        <fullName evidence="1">ATP-dependent DNA helicase</fullName>
        <ecNumber evidence="1">5.6.2.3</ecNumber>
    </recommendedName>
</protein>
<evidence type="ECO:0000313" key="6">
    <source>
        <dbReference type="Proteomes" id="UP001652660"/>
    </source>
</evidence>
<dbReference type="EC" id="5.6.2.3" evidence="1"/>